<dbReference type="GO" id="GO:0005634">
    <property type="term" value="C:nucleus"/>
    <property type="evidence" value="ECO:0007669"/>
    <property type="project" value="TreeGrafter"/>
</dbReference>
<comment type="caution">
    <text evidence="4">The sequence shown here is derived from an EMBL/GenBank/DDBJ whole genome shotgun (WGS) entry which is preliminary data.</text>
</comment>
<name>A0AAD9NS33_RIDPI</name>
<dbReference type="GO" id="GO:0015937">
    <property type="term" value="P:coenzyme A biosynthetic process"/>
    <property type="evidence" value="ECO:0007669"/>
    <property type="project" value="UniProtKB-KW"/>
</dbReference>
<dbReference type="InterPro" id="IPR004567">
    <property type="entry name" value="Type_II_PanK"/>
</dbReference>
<evidence type="ECO:0000313" key="5">
    <source>
        <dbReference type="Proteomes" id="UP001209878"/>
    </source>
</evidence>
<keyword evidence="1" id="KW-0547">Nucleotide-binding</keyword>
<dbReference type="EMBL" id="JAODUO010000447">
    <property type="protein sequence ID" value="KAK2180340.1"/>
    <property type="molecule type" value="Genomic_DNA"/>
</dbReference>
<sequence>MENAFSRHTLRLPAGSLPPDHADVGLDVGGTLAKLAYFSPATEAGTDDFELRLVTFDAGDIDGYLSYIKQHVDRPDIARPLTMAATGVGSLKYKEAIHNALHVPVTADDRELEHAARALDVLWQCLPPDQILYPDSDTTGLTFETSLELSGLLPCILVNLGSAMTIVKVDYDKVSKSLTKAVVVGGSAQGRQFSEQDVASSLLFSTTDHLAQTTYLVARLSRVQHAVFCGFFAGQNGVIRRQLRDKLAQCCYFLKDEVRPVFVKNEGYLGAIGALVAGVNPTELGLPNSDLNV</sequence>
<keyword evidence="2" id="KW-0067">ATP-binding</keyword>
<dbReference type="Pfam" id="PF03630">
    <property type="entry name" value="Fumble"/>
    <property type="match status" value="1"/>
</dbReference>
<dbReference type="Gene3D" id="3.30.420.510">
    <property type="match status" value="1"/>
</dbReference>
<dbReference type="Gene3D" id="3.30.420.40">
    <property type="match status" value="1"/>
</dbReference>
<proteinExistence type="predicted"/>
<keyword evidence="3" id="KW-0173">Coenzyme A biosynthesis</keyword>
<evidence type="ECO:0000256" key="1">
    <source>
        <dbReference type="ARBA" id="ARBA00022741"/>
    </source>
</evidence>
<evidence type="ECO:0000256" key="3">
    <source>
        <dbReference type="ARBA" id="ARBA00022993"/>
    </source>
</evidence>
<dbReference type="PANTHER" id="PTHR12280:SF20">
    <property type="entry name" value="4'-PHOSPHOPANTETHEINE PHOSPHATASE"/>
    <property type="match status" value="1"/>
</dbReference>
<dbReference type="InterPro" id="IPR043129">
    <property type="entry name" value="ATPase_NBD"/>
</dbReference>
<dbReference type="GO" id="GO:0005829">
    <property type="term" value="C:cytosol"/>
    <property type="evidence" value="ECO:0007669"/>
    <property type="project" value="TreeGrafter"/>
</dbReference>
<evidence type="ECO:0000313" key="4">
    <source>
        <dbReference type="EMBL" id="KAK2180340.1"/>
    </source>
</evidence>
<dbReference type="PANTHER" id="PTHR12280">
    <property type="entry name" value="PANTOTHENATE KINASE"/>
    <property type="match status" value="1"/>
</dbReference>
<keyword evidence="5" id="KW-1185">Reference proteome</keyword>
<dbReference type="AlphaFoldDB" id="A0AAD9NS33"/>
<organism evidence="4 5">
    <name type="scientific">Ridgeia piscesae</name>
    <name type="common">Tubeworm</name>
    <dbReference type="NCBI Taxonomy" id="27915"/>
    <lineage>
        <taxon>Eukaryota</taxon>
        <taxon>Metazoa</taxon>
        <taxon>Spiralia</taxon>
        <taxon>Lophotrochozoa</taxon>
        <taxon>Annelida</taxon>
        <taxon>Polychaeta</taxon>
        <taxon>Sedentaria</taxon>
        <taxon>Canalipalpata</taxon>
        <taxon>Sabellida</taxon>
        <taxon>Siboglinidae</taxon>
        <taxon>Ridgeia</taxon>
    </lineage>
</organism>
<dbReference type="SUPFAM" id="SSF53067">
    <property type="entry name" value="Actin-like ATPase domain"/>
    <property type="match status" value="1"/>
</dbReference>
<dbReference type="GO" id="GO:0005524">
    <property type="term" value="F:ATP binding"/>
    <property type="evidence" value="ECO:0007669"/>
    <property type="project" value="UniProtKB-KW"/>
</dbReference>
<accession>A0AAD9NS33</accession>
<reference evidence="4" key="1">
    <citation type="journal article" date="2023" name="Mol. Biol. Evol.">
        <title>Third-Generation Sequencing Reveals the Adaptive Role of the Epigenome in Three Deep-Sea Polychaetes.</title>
        <authorList>
            <person name="Perez M."/>
            <person name="Aroh O."/>
            <person name="Sun Y."/>
            <person name="Lan Y."/>
            <person name="Juniper S.K."/>
            <person name="Young C.R."/>
            <person name="Angers B."/>
            <person name="Qian P.Y."/>
        </authorList>
    </citation>
    <scope>NUCLEOTIDE SEQUENCE</scope>
    <source>
        <strain evidence="4">R07B-5</strain>
    </source>
</reference>
<gene>
    <name evidence="4" type="ORF">NP493_447g03004</name>
</gene>
<dbReference type="GO" id="GO:0004594">
    <property type="term" value="F:pantothenate kinase activity"/>
    <property type="evidence" value="ECO:0007669"/>
    <property type="project" value="TreeGrafter"/>
</dbReference>
<evidence type="ECO:0000256" key="2">
    <source>
        <dbReference type="ARBA" id="ARBA00022840"/>
    </source>
</evidence>
<dbReference type="Proteomes" id="UP001209878">
    <property type="component" value="Unassembled WGS sequence"/>
</dbReference>
<protein>
    <recommendedName>
        <fullName evidence="6">Pantothenate kinase</fullName>
    </recommendedName>
</protein>
<evidence type="ECO:0008006" key="6">
    <source>
        <dbReference type="Google" id="ProtNLM"/>
    </source>
</evidence>